<evidence type="ECO:0000313" key="3">
    <source>
        <dbReference type="EMBL" id="CAB4832446.1"/>
    </source>
</evidence>
<dbReference type="Pfam" id="PF01370">
    <property type="entry name" value="Epimerase"/>
    <property type="match status" value="1"/>
</dbReference>
<dbReference type="InterPro" id="IPR001509">
    <property type="entry name" value="Epimerase_deHydtase"/>
</dbReference>
<gene>
    <name evidence="2" type="ORF">UFOPK2754_01473</name>
    <name evidence="3" type="ORF">UFOPK3139_01652</name>
    <name evidence="4" type="ORF">UFOPK3543_00507</name>
    <name evidence="5" type="ORF">UFOPK3967_00109</name>
</gene>
<dbReference type="InterPro" id="IPR036291">
    <property type="entry name" value="NAD(P)-bd_dom_sf"/>
</dbReference>
<sequence>MKVLVMGGTQFNGLALVHELVRTGHDVTILNRGKTAADIPRSVRRLIGDRTDHERMREVFRGEEFDCVQDMSAYHPEDVRLMVELFRGRTGHYIFAGSTVIYSPSGVLPISEDHPVDRGPRQNEYGLHKLLCEDELIREHRSTGFPATIVPFSMVFGPNNVMPDREQRMFARLLQKRPVFIPGDGSTLGQVGHVDDQARALRMMMGRPITFGKRYNLTGGQYHSDNGYVDTFADVVGIEARKVFIPSSVMDDLWDGRVRLDEGRAATALIDIRTSDDAKARAAESRRMFMLSRLIQRLAPNLHRWNSSTLFSIERLKIDIGWVPEYTFPAMVEQTYAWFRRAGLDVSLEFDWTFEDALLAHLER</sequence>
<dbReference type="PANTHER" id="PTHR43725">
    <property type="entry name" value="UDP-GLUCOSE 4-EPIMERASE"/>
    <property type="match status" value="1"/>
</dbReference>
<dbReference type="EMBL" id="CAFBOS010000003">
    <property type="protein sequence ID" value="CAB4976889.1"/>
    <property type="molecule type" value="Genomic_DNA"/>
</dbReference>
<dbReference type="AlphaFoldDB" id="A0A6J7MEP1"/>
<dbReference type="PANTHER" id="PTHR43725:SF8">
    <property type="entry name" value="CHLOROPLAST STEM-LOOP BINDING PROTEIN OF 41 KDA B, CHLOROPLASTIC"/>
    <property type="match status" value="1"/>
</dbReference>
<name>A0A6J7MEP1_9ZZZZ</name>
<evidence type="ECO:0000259" key="1">
    <source>
        <dbReference type="Pfam" id="PF01370"/>
    </source>
</evidence>
<reference evidence="5" key="1">
    <citation type="submission" date="2020-05" db="EMBL/GenBank/DDBJ databases">
        <authorList>
            <person name="Chiriac C."/>
            <person name="Salcher M."/>
            <person name="Ghai R."/>
            <person name="Kavagutti S V."/>
        </authorList>
    </citation>
    <scope>NUCLEOTIDE SEQUENCE</scope>
</reference>
<accession>A0A6J7MEP1</accession>
<dbReference type="EMBL" id="CAFABA010000066">
    <property type="protein sequence ID" value="CAB4832446.1"/>
    <property type="molecule type" value="Genomic_DNA"/>
</dbReference>
<dbReference type="GO" id="GO:0003978">
    <property type="term" value="F:UDP-glucose 4-epimerase activity"/>
    <property type="evidence" value="ECO:0007669"/>
    <property type="project" value="TreeGrafter"/>
</dbReference>
<protein>
    <submittedName>
        <fullName evidence="5">Unannotated protein</fullName>
    </submittedName>
</protein>
<dbReference type="EMBL" id="CAEZYR010000048">
    <property type="protein sequence ID" value="CAB4745398.1"/>
    <property type="molecule type" value="Genomic_DNA"/>
</dbReference>
<evidence type="ECO:0000313" key="4">
    <source>
        <dbReference type="EMBL" id="CAB4894701.1"/>
    </source>
</evidence>
<dbReference type="EMBL" id="CAFBMH010000011">
    <property type="protein sequence ID" value="CAB4894701.1"/>
    <property type="molecule type" value="Genomic_DNA"/>
</dbReference>
<dbReference type="GO" id="GO:0005996">
    <property type="term" value="P:monosaccharide metabolic process"/>
    <property type="evidence" value="ECO:0007669"/>
    <property type="project" value="TreeGrafter"/>
</dbReference>
<dbReference type="Gene3D" id="3.40.50.720">
    <property type="entry name" value="NAD(P)-binding Rossmann-like Domain"/>
    <property type="match status" value="1"/>
</dbReference>
<proteinExistence type="predicted"/>
<feature type="domain" description="NAD-dependent epimerase/dehydratase" evidence="1">
    <location>
        <begin position="3"/>
        <end position="216"/>
    </location>
</feature>
<organism evidence="5">
    <name type="scientific">freshwater metagenome</name>
    <dbReference type="NCBI Taxonomy" id="449393"/>
    <lineage>
        <taxon>unclassified sequences</taxon>
        <taxon>metagenomes</taxon>
        <taxon>ecological metagenomes</taxon>
    </lineage>
</organism>
<dbReference type="GO" id="GO:0005829">
    <property type="term" value="C:cytosol"/>
    <property type="evidence" value="ECO:0007669"/>
    <property type="project" value="TreeGrafter"/>
</dbReference>
<dbReference type="SUPFAM" id="SSF51735">
    <property type="entry name" value="NAD(P)-binding Rossmann-fold domains"/>
    <property type="match status" value="1"/>
</dbReference>
<evidence type="ECO:0000313" key="2">
    <source>
        <dbReference type="EMBL" id="CAB4745398.1"/>
    </source>
</evidence>
<evidence type="ECO:0000313" key="5">
    <source>
        <dbReference type="EMBL" id="CAB4976889.1"/>
    </source>
</evidence>